<organism evidence="2 3">
    <name type="scientific">Plutella xylostella</name>
    <name type="common">Diamondback moth</name>
    <name type="synonym">Plutella maculipennis</name>
    <dbReference type="NCBI Taxonomy" id="51655"/>
    <lineage>
        <taxon>Eukaryota</taxon>
        <taxon>Metazoa</taxon>
        <taxon>Ecdysozoa</taxon>
        <taxon>Arthropoda</taxon>
        <taxon>Hexapoda</taxon>
        <taxon>Insecta</taxon>
        <taxon>Pterygota</taxon>
        <taxon>Neoptera</taxon>
        <taxon>Endopterygota</taxon>
        <taxon>Lepidoptera</taxon>
        <taxon>Glossata</taxon>
        <taxon>Ditrysia</taxon>
        <taxon>Yponomeutoidea</taxon>
        <taxon>Plutellidae</taxon>
        <taxon>Plutella</taxon>
    </lineage>
</organism>
<dbReference type="PANTHER" id="PTHR12848:SF16">
    <property type="entry name" value="REGULATORY-ASSOCIATED PROTEIN OF MTOR"/>
    <property type="match status" value="1"/>
</dbReference>
<keyword evidence="3" id="KW-1185">Reference proteome</keyword>
<dbReference type="GO" id="GO:0030674">
    <property type="term" value="F:protein-macromolecule adaptor activity"/>
    <property type="evidence" value="ECO:0007669"/>
    <property type="project" value="TreeGrafter"/>
</dbReference>
<gene>
    <name evidence="2" type="ORF">PLXY2_LOCUS1148</name>
</gene>
<accession>A0A8S4D7J6</accession>
<feature type="region of interest" description="Disordered" evidence="1">
    <location>
        <begin position="1"/>
        <end position="26"/>
    </location>
</feature>
<dbReference type="GO" id="GO:0030307">
    <property type="term" value="P:positive regulation of cell growth"/>
    <property type="evidence" value="ECO:0007669"/>
    <property type="project" value="TreeGrafter"/>
</dbReference>
<dbReference type="InterPro" id="IPR015943">
    <property type="entry name" value="WD40/YVTN_repeat-like_dom_sf"/>
</dbReference>
<dbReference type="InterPro" id="IPR036322">
    <property type="entry name" value="WD40_repeat_dom_sf"/>
</dbReference>
<dbReference type="GO" id="GO:0010506">
    <property type="term" value="P:regulation of autophagy"/>
    <property type="evidence" value="ECO:0007669"/>
    <property type="project" value="TreeGrafter"/>
</dbReference>
<dbReference type="GO" id="GO:0038202">
    <property type="term" value="P:TORC1 signaling"/>
    <property type="evidence" value="ECO:0007669"/>
    <property type="project" value="TreeGrafter"/>
</dbReference>
<evidence type="ECO:0000256" key="1">
    <source>
        <dbReference type="SAM" id="MobiDB-lite"/>
    </source>
</evidence>
<sequence>MCRERGGGRGGTSSACGATDATPSCASRPGVSPCVTLSHVQGAGWGARRHQQRVWRYGRNAELRKQARGESMCHTVACPVCLCLLDPIKEAALETARITRLESQVFHSRCPLPPAAVLFHPYEQHVAVASRDNFGIWDWGTGARLAAGAWRRGCGRITALAWLNAHDRALLVAASHSGALTVYRPSGSSAEPRLVSAWRALEPWPAAEPRPPPAQPLYSTMGSPYPAPPTATLLAHCPRRASLACAGHAPDVALWDLARALRHASIPTESQEAVSALSQYEDTLYCGFADGVVRCWDVRAPPRAAPAPAPPAPPPCCWRSAAATRSSPPGTYTERVVGNTSRINCRRGRAGDAAGRAARGHAAALAAGPAPLAAAAVHPRASLLACGSVNQSISLFDLSGAALHTIKFHEGFMGARIGPVSCLSFHPLRVAMGVGSKDSTVSVYVSEPRR</sequence>
<name>A0A8S4D7J6_PLUXY</name>
<dbReference type="GO" id="GO:0071230">
    <property type="term" value="P:cellular response to amino acid stimulus"/>
    <property type="evidence" value="ECO:0007669"/>
    <property type="project" value="TreeGrafter"/>
</dbReference>
<evidence type="ECO:0000313" key="3">
    <source>
        <dbReference type="Proteomes" id="UP000653454"/>
    </source>
</evidence>
<dbReference type="InterPro" id="IPR004083">
    <property type="entry name" value="Raptor"/>
</dbReference>
<dbReference type="SMART" id="SM00320">
    <property type="entry name" value="WD40"/>
    <property type="match status" value="5"/>
</dbReference>
<dbReference type="EMBL" id="CAJHNJ030000003">
    <property type="protein sequence ID" value="CAG9092870.1"/>
    <property type="molecule type" value="Genomic_DNA"/>
</dbReference>
<dbReference type="GO" id="GO:0009267">
    <property type="term" value="P:cellular response to starvation"/>
    <property type="evidence" value="ECO:0007669"/>
    <property type="project" value="TreeGrafter"/>
</dbReference>
<dbReference type="InterPro" id="IPR001680">
    <property type="entry name" value="WD40_rpt"/>
</dbReference>
<reference evidence="2" key="1">
    <citation type="submission" date="2020-11" db="EMBL/GenBank/DDBJ databases">
        <authorList>
            <person name="Whiteford S."/>
        </authorList>
    </citation>
    <scope>NUCLEOTIDE SEQUENCE</scope>
</reference>
<evidence type="ECO:0000313" key="2">
    <source>
        <dbReference type="EMBL" id="CAG9092870.1"/>
    </source>
</evidence>
<proteinExistence type="predicted"/>
<dbReference type="GO" id="GO:0031931">
    <property type="term" value="C:TORC1 complex"/>
    <property type="evidence" value="ECO:0007669"/>
    <property type="project" value="InterPro"/>
</dbReference>
<dbReference type="AlphaFoldDB" id="A0A8S4D7J6"/>
<dbReference type="SUPFAM" id="SSF50978">
    <property type="entry name" value="WD40 repeat-like"/>
    <property type="match status" value="1"/>
</dbReference>
<dbReference type="PANTHER" id="PTHR12848">
    <property type="entry name" value="REGULATORY-ASSOCIATED PROTEIN OF MTOR"/>
    <property type="match status" value="1"/>
</dbReference>
<dbReference type="Gene3D" id="2.130.10.10">
    <property type="entry name" value="YVTN repeat-like/Quinoprotein amine dehydrogenase"/>
    <property type="match status" value="3"/>
</dbReference>
<dbReference type="Proteomes" id="UP000653454">
    <property type="component" value="Unassembled WGS sequence"/>
</dbReference>
<comment type="caution">
    <text evidence="2">The sequence shown here is derived from an EMBL/GenBank/DDBJ whole genome shotgun (WGS) entry which is preliminary data.</text>
</comment>
<dbReference type="GO" id="GO:0005737">
    <property type="term" value="C:cytoplasm"/>
    <property type="evidence" value="ECO:0007669"/>
    <property type="project" value="TreeGrafter"/>
</dbReference>
<protein>
    <submittedName>
        <fullName evidence="2">(diamondback moth) hypothetical protein</fullName>
    </submittedName>
</protein>